<evidence type="ECO:0000259" key="1">
    <source>
        <dbReference type="SMART" id="SM01043"/>
    </source>
</evidence>
<dbReference type="EMBL" id="CP158299">
    <property type="protein sequence ID" value="XBV86263.1"/>
    <property type="molecule type" value="Genomic_DNA"/>
</dbReference>
<proteinExistence type="predicted"/>
<evidence type="ECO:0000313" key="2">
    <source>
        <dbReference type="EMBL" id="XBV86263.1"/>
    </source>
</evidence>
<dbReference type="Gene3D" id="1.25.40.10">
    <property type="entry name" value="Tetratricopeptide repeat domain"/>
    <property type="match status" value="1"/>
</dbReference>
<dbReference type="InterPro" id="IPR036388">
    <property type="entry name" value="WH-like_DNA-bd_sf"/>
</dbReference>
<dbReference type="AlphaFoldDB" id="A0AAU7UEC0"/>
<name>A0AAU7UEC0_9DEIO</name>
<dbReference type="Gene3D" id="1.10.10.10">
    <property type="entry name" value="Winged helix-like DNA-binding domain superfamily/Winged helix DNA-binding domain"/>
    <property type="match status" value="1"/>
</dbReference>
<gene>
    <name evidence="2" type="ORF">ABOD76_08125</name>
</gene>
<dbReference type="InterPro" id="IPR051677">
    <property type="entry name" value="AfsR-DnrI-RedD_regulator"/>
</dbReference>
<dbReference type="InterPro" id="IPR005158">
    <property type="entry name" value="BTAD"/>
</dbReference>
<feature type="domain" description="Bacterial transcriptional activator" evidence="1">
    <location>
        <begin position="101"/>
        <end position="243"/>
    </location>
</feature>
<accession>A0AAU7UEC0</accession>
<dbReference type="KEGG" id="dsc:ABOD76_08125"/>
<dbReference type="SUPFAM" id="SSF48452">
    <property type="entry name" value="TPR-like"/>
    <property type="match status" value="1"/>
</dbReference>
<dbReference type="SMART" id="SM01043">
    <property type="entry name" value="BTAD"/>
    <property type="match status" value="1"/>
</dbReference>
<dbReference type="InterPro" id="IPR011990">
    <property type="entry name" value="TPR-like_helical_dom_sf"/>
</dbReference>
<organism evidence="2">
    <name type="scientific">Deinococcus sonorensis KR-87</name>
    <dbReference type="NCBI Taxonomy" id="694439"/>
    <lineage>
        <taxon>Bacteria</taxon>
        <taxon>Thermotogati</taxon>
        <taxon>Deinococcota</taxon>
        <taxon>Deinococci</taxon>
        <taxon>Deinococcales</taxon>
        <taxon>Deinococcaceae</taxon>
        <taxon>Deinococcus</taxon>
    </lineage>
</organism>
<dbReference type="RefSeq" id="WP_350244325.1">
    <property type="nucleotide sequence ID" value="NZ_CP158299.1"/>
</dbReference>
<reference evidence="2" key="1">
    <citation type="submission" date="2024-06" db="EMBL/GenBank/DDBJ databases">
        <title>Draft Genome Sequence of Deinococcus sonorensis Type Strain KR-87, a Biofilm Producing Representative of the Genus Deinococcus.</title>
        <authorList>
            <person name="Boren L.S."/>
            <person name="Grosso R.A."/>
            <person name="Hugenberg-Cox A.N."/>
            <person name="Hill J.T.E."/>
            <person name="Albert C.M."/>
            <person name="Tuohy J.M."/>
        </authorList>
    </citation>
    <scope>NUCLEOTIDE SEQUENCE</scope>
    <source>
        <strain evidence="2">KR-87</strain>
    </source>
</reference>
<dbReference type="PANTHER" id="PTHR35807">
    <property type="entry name" value="TRANSCRIPTIONAL REGULATOR REDD-RELATED"/>
    <property type="match status" value="1"/>
</dbReference>
<sequence>MTATLSVQTFGIGQGRVVRAGRPLLTTCGQVHHLFFYLLAAPEGRSRHQLLHDLWDSDDTPAALNRLRVTVHRLKAAFGGLSVVQEIGGHFRLAPEVAAKADVSTFAMHAAAARTAGSVAGRQAALEAAVAHYHGDFLPELSCSWTDQAREQYRQQYVQVLLDLAALHCDGMECSHATHRLAEALKADPFLDESLHRSLISCLAHSGDTSRAVTHYRTLVRFLRDELGDVPMVQTSEVAERVRTSRPVCPHHIGTSAPCPRLARQMPVPPAQDLQTVPALLELLSFSEALLSAATPADAARLAAPLLSARLHASSVVIGTAGPQGQGRTVWHASGGHPSPVADLPLEAAPDYRHPSLETGETGPVGHASACETVPLPGGLLFIRLDRAATAGPWLDVERFFLARATALTGRAVQRLLN</sequence>
<protein>
    <submittedName>
        <fullName evidence="2">BTAD domain-containing putative transcriptional regulator</fullName>
    </submittedName>
</protein>
<dbReference type="Pfam" id="PF03704">
    <property type="entry name" value="BTAD"/>
    <property type="match status" value="1"/>
</dbReference>